<evidence type="ECO:0000313" key="4">
    <source>
        <dbReference type="Proteomes" id="UP000663873"/>
    </source>
</evidence>
<protein>
    <recommendedName>
        <fullName evidence="2">Cadherin domain-containing protein</fullName>
    </recommendedName>
</protein>
<reference evidence="3" key="1">
    <citation type="submission" date="2021-02" db="EMBL/GenBank/DDBJ databases">
        <authorList>
            <person name="Nowell W R."/>
        </authorList>
    </citation>
    <scope>NUCLEOTIDE SEQUENCE</scope>
</reference>
<evidence type="ECO:0000256" key="1">
    <source>
        <dbReference type="PROSITE-ProRule" id="PRU00043"/>
    </source>
</evidence>
<dbReference type="EMBL" id="CAJOBP010054647">
    <property type="protein sequence ID" value="CAF4827790.1"/>
    <property type="molecule type" value="Genomic_DNA"/>
</dbReference>
<feature type="domain" description="Cadherin" evidence="2">
    <location>
        <begin position="18"/>
        <end position="95"/>
    </location>
</feature>
<sequence length="97" mass="11571">IEENDENWLQKTYSLPKAYDDDGDSITYSIYLQNWNKPDGLFEFDEKHLSLKPLRKFDREEQNIYLLRFIAHNQNDASTDVIIVIKDLNDNIPMCHH</sequence>
<keyword evidence="1" id="KW-0106">Calcium</keyword>
<evidence type="ECO:0000259" key="2">
    <source>
        <dbReference type="PROSITE" id="PS50268"/>
    </source>
</evidence>
<name>A0A821QSK6_9BILA</name>
<accession>A0A821QSK6</accession>
<gene>
    <name evidence="3" type="ORF">UJA718_LOCUS42458</name>
</gene>
<dbReference type="Gene3D" id="2.60.40.60">
    <property type="entry name" value="Cadherins"/>
    <property type="match status" value="1"/>
</dbReference>
<feature type="non-terminal residue" evidence="3">
    <location>
        <position position="1"/>
    </location>
</feature>
<dbReference type="GO" id="GO:0016020">
    <property type="term" value="C:membrane"/>
    <property type="evidence" value="ECO:0007669"/>
    <property type="project" value="InterPro"/>
</dbReference>
<dbReference type="InterPro" id="IPR002126">
    <property type="entry name" value="Cadherin-like_dom"/>
</dbReference>
<dbReference type="Proteomes" id="UP000663873">
    <property type="component" value="Unassembled WGS sequence"/>
</dbReference>
<dbReference type="CDD" id="cd11304">
    <property type="entry name" value="Cadherin_repeat"/>
    <property type="match status" value="1"/>
</dbReference>
<evidence type="ECO:0000313" key="3">
    <source>
        <dbReference type="EMBL" id="CAF4827790.1"/>
    </source>
</evidence>
<dbReference type="PROSITE" id="PS50268">
    <property type="entry name" value="CADHERIN_2"/>
    <property type="match status" value="1"/>
</dbReference>
<dbReference type="GO" id="GO:0005509">
    <property type="term" value="F:calcium ion binding"/>
    <property type="evidence" value="ECO:0007669"/>
    <property type="project" value="UniProtKB-UniRule"/>
</dbReference>
<dbReference type="GO" id="GO:0007156">
    <property type="term" value="P:homophilic cell adhesion via plasma membrane adhesion molecules"/>
    <property type="evidence" value="ECO:0007669"/>
    <property type="project" value="InterPro"/>
</dbReference>
<dbReference type="AlphaFoldDB" id="A0A821QSK6"/>
<feature type="non-terminal residue" evidence="3">
    <location>
        <position position="97"/>
    </location>
</feature>
<proteinExistence type="predicted"/>
<comment type="caution">
    <text evidence="3">The sequence shown here is derived from an EMBL/GenBank/DDBJ whole genome shotgun (WGS) entry which is preliminary data.</text>
</comment>
<dbReference type="SMART" id="SM00112">
    <property type="entry name" value="CA"/>
    <property type="match status" value="1"/>
</dbReference>
<dbReference type="SUPFAM" id="SSF49313">
    <property type="entry name" value="Cadherin-like"/>
    <property type="match status" value="1"/>
</dbReference>
<keyword evidence="4" id="KW-1185">Reference proteome</keyword>
<organism evidence="3 4">
    <name type="scientific">Rotaria socialis</name>
    <dbReference type="NCBI Taxonomy" id="392032"/>
    <lineage>
        <taxon>Eukaryota</taxon>
        <taxon>Metazoa</taxon>
        <taxon>Spiralia</taxon>
        <taxon>Gnathifera</taxon>
        <taxon>Rotifera</taxon>
        <taxon>Eurotatoria</taxon>
        <taxon>Bdelloidea</taxon>
        <taxon>Philodinida</taxon>
        <taxon>Philodinidae</taxon>
        <taxon>Rotaria</taxon>
    </lineage>
</organism>
<dbReference type="InterPro" id="IPR015919">
    <property type="entry name" value="Cadherin-like_sf"/>
</dbReference>